<feature type="compositionally biased region" description="Basic and acidic residues" evidence="1">
    <location>
        <begin position="430"/>
        <end position="442"/>
    </location>
</feature>
<sequence length="725" mass="76332">MAPALSLNGLRTNPIPSGFSGLKFPATGFRPTSGSVDINCDGSPEVPTIDVSSGLQKRDAWNPFSACFGGGRKKPEVVVPPAPPPVITEAPVKPSMLQQVNDGINNGAAAIVDAGKNTVNDVGTAAVDATRPYLEIAGSAIHAGKVVGGAVVEAGKIVGRPVIEAGKVVARPVVEAGKVVGNAALDAGKVVGNAALDAGKTVAGHAANAAMEAGKPYIDIAQAGANMVGTGANIVKDTTVGVVSAGVHAARAGATAVKDTVAAGAGAVKNTAGNIVSGGVNTVSSGAGAIKDYAGKVAGFFRPGKPAAQPANPAASADTAATGAAVHNKPTDTKEDPNQYVGVAGLFKEKPDSGLTNGKVAGVAGLFKEKPDTGLTDRKVADAKLPALFTKSKPAKPESGSTEEKVESAGIGELWSNHPALTKKPSAEAPKADDKKVNDQKKPVVMPMIMGGGDRFLQKFNWGPMTDDEIELFGEYVYSDNLVNDKVLYDPEFELGDFNDVDMIMGSDALPSPIVDVECLATPDFDAIRGNLEDLPQPNYDPIVQIESLPPRNFDPIHASIEDLPQPNFDPAPVNIEDLTPPNFDLVPVNVEELAQPNYDPIVNIEEVPQPNFDPMPLNFEDLPAPNFDVMPMNFEELPVPNFDAVPISLQDLPYAVPNFDAVHPVNEIKPMEYYQLGKGNNNNWMDRTQDYNLREWFHERNPPIVEKYDWTDHVDDYGIAGLFE</sequence>
<evidence type="ECO:0000256" key="1">
    <source>
        <dbReference type="SAM" id="MobiDB-lite"/>
    </source>
</evidence>
<feature type="region of interest" description="Disordered" evidence="1">
    <location>
        <begin position="305"/>
        <end position="338"/>
    </location>
</feature>
<reference evidence="2 3" key="1">
    <citation type="journal article" date="2013" name="PLoS Genet.">
        <title>The genome and development-dependent transcriptomes of Pyronema confluens: a window into fungal evolution.</title>
        <authorList>
            <person name="Traeger S."/>
            <person name="Altegoer F."/>
            <person name="Freitag M."/>
            <person name="Gabaldon T."/>
            <person name="Kempken F."/>
            <person name="Kumar A."/>
            <person name="Marcet-Houben M."/>
            <person name="Poggeler S."/>
            <person name="Stajich J.E."/>
            <person name="Nowrousian M."/>
        </authorList>
    </citation>
    <scope>NUCLEOTIDE SEQUENCE [LARGE SCALE GENOMIC DNA]</scope>
    <source>
        <strain evidence="3">CBS 100304</strain>
        <tissue evidence="2">Vegetative mycelium</tissue>
    </source>
</reference>
<dbReference type="Proteomes" id="UP000018144">
    <property type="component" value="Unassembled WGS sequence"/>
</dbReference>
<name>U4L6G0_PYROM</name>
<dbReference type="AlphaFoldDB" id="U4L6G0"/>
<protein>
    <submittedName>
        <fullName evidence="2">Uncharacterized protein</fullName>
    </submittedName>
</protein>
<accession>U4L6G0</accession>
<evidence type="ECO:0000313" key="2">
    <source>
        <dbReference type="EMBL" id="CCX12520.1"/>
    </source>
</evidence>
<keyword evidence="3" id="KW-1185">Reference proteome</keyword>
<dbReference type="OrthoDB" id="10469902at2759"/>
<feature type="region of interest" description="Disordered" evidence="1">
    <location>
        <begin position="391"/>
        <end position="442"/>
    </location>
</feature>
<dbReference type="EMBL" id="HF935719">
    <property type="protein sequence ID" value="CCX12520.1"/>
    <property type="molecule type" value="Genomic_DNA"/>
</dbReference>
<organism evidence="2 3">
    <name type="scientific">Pyronema omphalodes (strain CBS 100304)</name>
    <name type="common">Pyronema confluens</name>
    <dbReference type="NCBI Taxonomy" id="1076935"/>
    <lineage>
        <taxon>Eukaryota</taxon>
        <taxon>Fungi</taxon>
        <taxon>Dikarya</taxon>
        <taxon>Ascomycota</taxon>
        <taxon>Pezizomycotina</taxon>
        <taxon>Pezizomycetes</taxon>
        <taxon>Pezizales</taxon>
        <taxon>Pyronemataceae</taxon>
        <taxon>Pyronema</taxon>
    </lineage>
</organism>
<proteinExistence type="predicted"/>
<feature type="compositionally biased region" description="Low complexity" evidence="1">
    <location>
        <begin position="305"/>
        <end position="325"/>
    </location>
</feature>
<evidence type="ECO:0000313" key="3">
    <source>
        <dbReference type="Proteomes" id="UP000018144"/>
    </source>
</evidence>
<gene>
    <name evidence="2" type="ORF">PCON_12114</name>
</gene>